<comment type="caution">
    <text evidence="3">The sequence shown here is derived from an EMBL/GenBank/DDBJ whole genome shotgun (WGS) entry which is preliminary data.</text>
</comment>
<name>A0A9P9RAT3_FUSSL</name>
<feature type="region of interest" description="Disordered" evidence="1">
    <location>
        <begin position="19"/>
        <end position="40"/>
    </location>
</feature>
<keyword evidence="4" id="KW-1185">Reference proteome</keyword>
<evidence type="ECO:0000313" key="4">
    <source>
        <dbReference type="Proteomes" id="UP000736672"/>
    </source>
</evidence>
<keyword evidence="2" id="KW-0812">Transmembrane</keyword>
<protein>
    <submittedName>
        <fullName evidence="3">Uncharacterized protein</fullName>
    </submittedName>
</protein>
<organism evidence="3 4">
    <name type="scientific">Fusarium solani</name>
    <name type="common">Filamentous fungus</name>
    <dbReference type="NCBI Taxonomy" id="169388"/>
    <lineage>
        <taxon>Eukaryota</taxon>
        <taxon>Fungi</taxon>
        <taxon>Dikarya</taxon>
        <taxon>Ascomycota</taxon>
        <taxon>Pezizomycotina</taxon>
        <taxon>Sordariomycetes</taxon>
        <taxon>Hypocreomycetidae</taxon>
        <taxon>Hypocreales</taxon>
        <taxon>Nectriaceae</taxon>
        <taxon>Fusarium</taxon>
        <taxon>Fusarium solani species complex</taxon>
    </lineage>
</organism>
<proteinExistence type="predicted"/>
<evidence type="ECO:0000256" key="2">
    <source>
        <dbReference type="SAM" id="Phobius"/>
    </source>
</evidence>
<feature type="transmembrane region" description="Helical" evidence="2">
    <location>
        <begin position="109"/>
        <end position="131"/>
    </location>
</feature>
<gene>
    <name evidence="3" type="ORF">B0J15DRAFT_222656</name>
</gene>
<reference evidence="3" key="1">
    <citation type="journal article" date="2021" name="Nat. Commun.">
        <title>Genetic determinants of endophytism in the Arabidopsis root mycobiome.</title>
        <authorList>
            <person name="Mesny F."/>
            <person name="Miyauchi S."/>
            <person name="Thiergart T."/>
            <person name="Pickel B."/>
            <person name="Atanasova L."/>
            <person name="Karlsson M."/>
            <person name="Huettel B."/>
            <person name="Barry K.W."/>
            <person name="Haridas S."/>
            <person name="Chen C."/>
            <person name="Bauer D."/>
            <person name="Andreopoulos W."/>
            <person name="Pangilinan J."/>
            <person name="LaButti K."/>
            <person name="Riley R."/>
            <person name="Lipzen A."/>
            <person name="Clum A."/>
            <person name="Drula E."/>
            <person name="Henrissat B."/>
            <person name="Kohler A."/>
            <person name="Grigoriev I.V."/>
            <person name="Martin F.M."/>
            <person name="Hacquard S."/>
        </authorList>
    </citation>
    <scope>NUCLEOTIDE SEQUENCE</scope>
    <source>
        <strain evidence="3">FSSC 5 MPI-SDFR-AT-0091</strain>
    </source>
</reference>
<accession>A0A9P9RAT3</accession>
<dbReference type="EMBL" id="JAGTJS010000004">
    <property type="protein sequence ID" value="KAH7271688.1"/>
    <property type="molecule type" value="Genomic_DNA"/>
</dbReference>
<evidence type="ECO:0000313" key="3">
    <source>
        <dbReference type="EMBL" id="KAH7271688.1"/>
    </source>
</evidence>
<dbReference type="Proteomes" id="UP000736672">
    <property type="component" value="Unassembled WGS sequence"/>
</dbReference>
<sequence>MREIRFRYSQPFITHDVQSGSVKYSEPDTGRHVPRGTSLPSGSFYVSLEQRPTDGNQRKDHCRWDGRIDSVVPSSARGRSCLESPISLLHPSVRPQSSVQRQCQRSKDVIISQSSFIITANFSLQMMLIAFTCKYCSSSSSNGHSVDISTWPQRPSPVQPNE</sequence>
<feature type="region of interest" description="Disordered" evidence="1">
    <location>
        <begin position="143"/>
        <end position="162"/>
    </location>
</feature>
<evidence type="ECO:0000256" key="1">
    <source>
        <dbReference type="SAM" id="MobiDB-lite"/>
    </source>
</evidence>
<keyword evidence="2" id="KW-0472">Membrane</keyword>
<keyword evidence="2" id="KW-1133">Transmembrane helix</keyword>
<feature type="compositionally biased region" description="Polar residues" evidence="1">
    <location>
        <begin position="143"/>
        <end position="153"/>
    </location>
</feature>
<dbReference type="AlphaFoldDB" id="A0A9P9RAT3"/>